<accession>A0A8S0VX33</accession>
<evidence type="ECO:0000313" key="3">
    <source>
        <dbReference type="Proteomes" id="UP000467700"/>
    </source>
</evidence>
<reference evidence="2 3" key="1">
    <citation type="submission" date="2020-01" db="EMBL/GenBank/DDBJ databases">
        <authorList>
            <person name="Gupta K D."/>
        </authorList>
    </citation>
    <scope>NUCLEOTIDE SEQUENCE [LARGE SCALE GENOMIC DNA]</scope>
</reference>
<dbReference type="AlphaFoldDB" id="A0A8S0VX33"/>
<comment type="caution">
    <text evidence="2">The sequence shown here is derived from an EMBL/GenBank/DDBJ whole genome shotgun (WGS) entry which is preliminary data.</text>
</comment>
<feature type="region of interest" description="Disordered" evidence="1">
    <location>
        <begin position="77"/>
        <end position="154"/>
    </location>
</feature>
<dbReference type="OrthoDB" id="2989199at2759"/>
<name>A0A8S0VX33_CYCAE</name>
<protein>
    <submittedName>
        <fullName evidence="2">Uncharacterized protein</fullName>
    </submittedName>
</protein>
<organism evidence="2 3">
    <name type="scientific">Cyclocybe aegerita</name>
    <name type="common">Black poplar mushroom</name>
    <name type="synonym">Agrocybe aegerita</name>
    <dbReference type="NCBI Taxonomy" id="1973307"/>
    <lineage>
        <taxon>Eukaryota</taxon>
        <taxon>Fungi</taxon>
        <taxon>Dikarya</taxon>
        <taxon>Basidiomycota</taxon>
        <taxon>Agaricomycotina</taxon>
        <taxon>Agaricomycetes</taxon>
        <taxon>Agaricomycetidae</taxon>
        <taxon>Agaricales</taxon>
        <taxon>Agaricineae</taxon>
        <taxon>Bolbitiaceae</taxon>
        <taxon>Cyclocybe</taxon>
    </lineage>
</organism>
<evidence type="ECO:0000313" key="2">
    <source>
        <dbReference type="EMBL" id="CAA7260081.1"/>
    </source>
</evidence>
<gene>
    <name evidence="2" type="ORF">AAE3_LOCUS1926</name>
</gene>
<proteinExistence type="predicted"/>
<evidence type="ECO:0000256" key="1">
    <source>
        <dbReference type="SAM" id="MobiDB-lite"/>
    </source>
</evidence>
<dbReference type="Proteomes" id="UP000467700">
    <property type="component" value="Unassembled WGS sequence"/>
</dbReference>
<sequence length="353" mass="39434">MKASISLASPHDHDFDPDQRSLFQRHAQIFRFLSAAFLLSFSLKRASHCCTSKLTNMDSEITSCADDRPLTSTFRASHATAHNDSKQSRHNPIARISDSRARSRRSTRRSVSAHTASDIQEESDKASKWRQRRHAPVTRQSADLPVSEDPIQRSKRLHRRRLGYTTVQTIYVASSVADEEEKQPILKTPPSSSLTSCSRVVSDSGYAVSPAARSDRVRRTNLLLDLARRSIEIESDWVGRRPCVMDVILDLRDLGQNSALEALLLLLNHGGASNGDPYPSYYRTYDFSDERSLVAYWADQSVLWSGMRVRDNTSNAMGFPVSLERSTARWDATALNCESDEVTSVSGGPVSVC</sequence>
<dbReference type="EMBL" id="CACVBS010000028">
    <property type="protein sequence ID" value="CAA7260081.1"/>
    <property type="molecule type" value="Genomic_DNA"/>
</dbReference>
<keyword evidence="3" id="KW-1185">Reference proteome</keyword>